<keyword evidence="2 5" id="KW-0812">Transmembrane</keyword>
<evidence type="ECO:0000256" key="2">
    <source>
        <dbReference type="ARBA" id="ARBA00022692"/>
    </source>
</evidence>
<evidence type="ECO:0000256" key="5">
    <source>
        <dbReference type="SAM" id="Phobius"/>
    </source>
</evidence>
<feature type="transmembrane region" description="Helical" evidence="5">
    <location>
        <begin position="60"/>
        <end position="81"/>
    </location>
</feature>
<comment type="subcellular location">
    <subcellularLocation>
        <location evidence="1">Membrane</location>
        <topology evidence="1">Multi-pass membrane protein</topology>
    </subcellularLocation>
</comment>
<dbReference type="InterPro" id="IPR007300">
    <property type="entry name" value="CidB/LrgB"/>
</dbReference>
<comment type="caution">
    <text evidence="6">The sequence shown here is derived from an EMBL/GenBank/DDBJ whole genome shotgun (WGS) entry which is preliminary data.</text>
</comment>
<dbReference type="RefSeq" id="WP_190920338.1">
    <property type="nucleotide sequence ID" value="NZ_JACXIZ010000035.1"/>
</dbReference>
<dbReference type="PANTHER" id="PTHR30249">
    <property type="entry name" value="PUTATIVE SEROTONIN TRANSPORTER"/>
    <property type="match status" value="1"/>
</dbReference>
<feature type="transmembrane region" description="Helical" evidence="5">
    <location>
        <begin position="35"/>
        <end position="54"/>
    </location>
</feature>
<dbReference type="PANTHER" id="PTHR30249:SF0">
    <property type="entry name" value="PLASTIDAL GLYCOLATE_GLYCERATE TRANSLOCATOR 1, CHLOROPLASTIC"/>
    <property type="match status" value="1"/>
</dbReference>
<keyword evidence="7" id="KW-1185">Reference proteome</keyword>
<feature type="transmembrane region" description="Helical" evidence="5">
    <location>
        <begin position="12"/>
        <end position="28"/>
    </location>
</feature>
<name>A0A927GTD5_9BACL</name>
<feature type="transmembrane region" description="Helical" evidence="5">
    <location>
        <begin position="149"/>
        <end position="169"/>
    </location>
</feature>
<dbReference type="GO" id="GO:0016020">
    <property type="term" value="C:membrane"/>
    <property type="evidence" value="ECO:0007669"/>
    <property type="project" value="UniProtKB-SubCell"/>
</dbReference>
<proteinExistence type="predicted"/>
<feature type="transmembrane region" description="Helical" evidence="5">
    <location>
        <begin position="178"/>
        <end position="197"/>
    </location>
</feature>
<evidence type="ECO:0000313" key="7">
    <source>
        <dbReference type="Proteomes" id="UP000621560"/>
    </source>
</evidence>
<organism evidence="6 7">
    <name type="scientific">Paenibacillus sabuli</name>
    <dbReference type="NCBI Taxonomy" id="2772509"/>
    <lineage>
        <taxon>Bacteria</taxon>
        <taxon>Bacillati</taxon>
        <taxon>Bacillota</taxon>
        <taxon>Bacilli</taxon>
        <taxon>Bacillales</taxon>
        <taxon>Paenibacillaceae</taxon>
        <taxon>Paenibacillus</taxon>
    </lineage>
</organism>
<evidence type="ECO:0000313" key="6">
    <source>
        <dbReference type="EMBL" id="MBD2847231.1"/>
    </source>
</evidence>
<dbReference type="AlphaFoldDB" id="A0A927GTD5"/>
<accession>A0A927GTD5</accession>
<evidence type="ECO:0000256" key="4">
    <source>
        <dbReference type="ARBA" id="ARBA00023136"/>
    </source>
</evidence>
<reference evidence="6" key="1">
    <citation type="submission" date="2020-09" db="EMBL/GenBank/DDBJ databases">
        <title>A novel bacterium of genus Paenibacillus, isolated from South China Sea.</title>
        <authorList>
            <person name="Huang H."/>
            <person name="Mo K."/>
            <person name="Hu Y."/>
        </authorList>
    </citation>
    <scope>NUCLEOTIDE SEQUENCE</scope>
    <source>
        <strain evidence="6">IB182496</strain>
    </source>
</reference>
<keyword evidence="3 5" id="KW-1133">Transmembrane helix</keyword>
<keyword evidence="4 5" id="KW-0472">Membrane</keyword>
<dbReference type="Pfam" id="PF04172">
    <property type="entry name" value="LrgB"/>
    <property type="match status" value="1"/>
</dbReference>
<gene>
    <name evidence="6" type="ORF">IDH44_18680</name>
</gene>
<evidence type="ECO:0000256" key="3">
    <source>
        <dbReference type="ARBA" id="ARBA00022989"/>
    </source>
</evidence>
<protein>
    <submittedName>
        <fullName evidence="6">LrgB family protein</fullName>
    </submittedName>
</protein>
<feature type="transmembrane region" description="Helical" evidence="5">
    <location>
        <begin position="93"/>
        <end position="118"/>
    </location>
</feature>
<sequence>MDNGEWLQRPEWGVALTVAAYAAALLLRRRLPWMHPLFVGTGLVVLILLAGGVSYEDYRIGGDLVLFMLGPATVALGVPLYKHSRQLRHQLGAVLAGVTAGSLASIGSAWLLAAGAGLSSAVASSLLPKSVTSAVSVSLAGTLGGIPELTAVLTVLTGLLGSMFGPLLLRRCRLGSDLAIGVGVGTAAHGIGTARLVNDSQWQGSVGALAMSISCIVTPLLLLPLHWLLP</sequence>
<dbReference type="EMBL" id="JACXIZ010000035">
    <property type="protein sequence ID" value="MBD2847231.1"/>
    <property type="molecule type" value="Genomic_DNA"/>
</dbReference>
<evidence type="ECO:0000256" key="1">
    <source>
        <dbReference type="ARBA" id="ARBA00004141"/>
    </source>
</evidence>
<feature type="transmembrane region" description="Helical" evidence="5">
    <location>
        <begin position="209"/>
        <end position="229"/>
    </location>
</feature>
<dbReference type="Proteomes" id="UP000621560">
    <property type="component" value="Unassembled WGS sequence"/>
</dbReference>